<dbReference type="InterPro" id="IPR029063">
    <property type="entry name" value="SAM-dependent_MTases_sf"/>
</dbReference>
<dbReference type="AlphaFoldDB" id="A0AAV5CPB3"/>
<keyword evidence="2" id="KW-0479">Metal-binding</keyword>
<name>A0AAV5CPB3_ELECO</name>
<dbReference type="PANTHER" id="PTHR31009">
    <property type="entry name" value="S-ADENOSYL-L-METHIONINE:CARBOXYL METHYLTRANSFERASE FAMILY PROTEIN"/>
    <property type="match status" value="1"/>
</dbReference>
<accession>A0AAV5CPB3</accession>
<gene>
    <name evidence="5" type="primary">ga17068</name>
    <name evidence="5" type="ORF">PR202_ga17068</name>
</gene>
<comment type="similarity">
    <text evidence="1">Belongs to the methyltransferase superfamily. Type-7 methyltransferase family. SABATH subfamily.</text>
</comment>
<feature type="region of interest" description="Disordered" evidence="4">
    <location>
        <begin position="21"/>
        <end position="40"/>
    </location>
</feature>
<reference evidence="5" key="1">
    <citation type="journal article" date="2018" name="DNA Res.">
        <title>Multiple hybrid de novo genome assembly of finger millet, an orphan allotetraploid crop.</title>
        <authorList>
            <person name="Hatakeyama M."/>
            <person name="Aluri S."/>
            <person name="Balachadran M.T."/>
            <person name="Sivarajan S.R."/>
            <person name="Patrignani A."/>
            <person name="Gruter S."/>
            <person name="Poveda L."/>
            <person name="Shimizu-Inatsugi R."/>
            <person name="Baeten J."/>
            <person name="Francoijs K.J."/>
            <person name="Nataraja K.N."/>
            <person name="Reddy Y.A.N."/>
            <person name="Phadnis S."/>
            <person name="Ravikumar R.L."/>
            <person name="Schlapbach R."/>
            <person name="Sreeman S.M."/>
            <person name="Shimizu K.K."/>
        </authorList>
    </citation>
    <scope>NUCLEOTIDE SEQUENCE</scope>
</reference>
<dbReference type="GO" id="GO:0008168">
    <property type="term" value="F:methyltransferase activity"/>
    <property type="evidence" value="ECO:0007669"/>
    <property type="project" value="InterPro"/>
</dbReference>
<dbReference type="InterPro" id="IPR005299">
    <property type="entry name" value="MeTrfase_7"/>
</dbReference>
<evidence type="ECO:0000256" key="4">
    <source>
        <dbReference type="SAM" id="MobiDB-lite"/>
    </source>
</evidence>
<evidence type="ECO:0000256" key="3">
    <source>
        <dbReference type="ARBA" id="ARBA00022842"/>
    </source>
</evidence>
<evidence type="ECO:0000313" key="6">
    <source>
        <dbReference type="Proteomes" id="UP001054889"/>
    </source>
</evidence>
<organism evidence="5 6">
    <name type="scientific">Eleusine coracana subsp. coracana</name>
    <dbReference type="NCBI Taxonomy" id="191504"/>
    <lineage>
        <taxon>Eukaryota</taxon>
        <taxon>Viridiplantae</taxon>
        <taxon>Streptophyta</taxon>
        <taxon>Embryophyta</taxon>
        <taxon>Tracheophyta</taxon>
        <taxon>Spermatophyta</taxon>
        <taxon>Magnoliopsida</taxon>
        <taxon>Liliopsida</taxon>
        <taxon>Poales</taxon>
        <taxon>Poaceae</taxon>
        <taxon>PACMAD clade</taxon>
        <taxon>Chloridoideae</taxon>
        <taxon>Cynodonteae</taxon>
        <taxon>Eleusininae</taxon>
        <taxon>Eleusine</taxon>
    </lineage>
</organism>
<evidence type="ECO:0000313" key="5">
    <source>
        <dbReference type="EMBL" id="GJM99925.1"/>
    </source>
</evidence>
<reference evidence="5" key="2">
    <citation type="submission" date="2021-12" db="EMBL/GenBank/DDBJ databases">
        <title>Resequencing data analysis of finger millet.</title>
        <authorList>
            <person name="Hatakeyama M."/>
            <person name="Aluri S."/>
            <person name="Balachadran M.T."/>
            <person name="Sivarajan S.R."/>
            <person name="Poveda L."/>
            <person name="Shimizu-Inatsugi R."/>
            <person name="Schlapbach R."/>
            <person name="Sreeman S.M."/>
            <person name="Shimizu K.K."/>
        </authorList>
    </citation>
    <scope>NUCLEOTIDE SEQUENCE</scope>
</reference>
<dbReference type="InterPro" id="IPR042086">
    <property type="entry name" value="MeTrfase_capping"/>
</dbReference>
<dbReference type="SUPFAM" id="SSF53335">
    <property type="entry name" value="S-adenosyl-L-methionine-dependent methyltransferases"/>
    <property type="match status" value="1"/>
</dbReference>
<feature type="compositionally biased region" description="Polar residues" evidence="4">
    <location>
        <begin position="23"/>
        <end position="40"/>
    </location>
</feature>
<dbReference type="GO" id="GO:0046872">
    <property type="term" value="F:metal ion binding"/>
    <property type="evidence" value="ECO:0007669"/>
    <property type="project" value="UniProtKB-KW"/>
</dbReference>
<proteinExistence type="inferred from homology"/>
<keyword evidence="3" id="KW-0460">Magnesium</keyword>
<evidence type="ECO:0000256" key="2">
    <source>
        <dbReference type="ARBA" id="ARBA00022723"/>
    </source>
</evidence>
<dbReference type="Pfam" id="PF03492">
    <property type="entry name" value="Methyltransf_7"/>
    <property type="match status" value="1"/>
</dbReference>
<dbReference type="EMBL" id="BQKI01000008">
    <property type="protein sequence ID" value="GJM99925.1"/>
    <property type="molecule type" value="Genomic_DNA"/>
</dbReference>
<dbReference type="Proteomes" id="UP001054889">
    <property type="component" value="Unassembled WGS sequence"/>
</dbReference>
<comment type="caution">
    <text evidence="5">The sequence shown here is derived from an EMBL/GenBank/DDBJ whole genome shotgun (WGS) entry which is preliminary data.</text>
</comment>
<keyword evidence="6" id="KW-1185">Reference proteome</keyword>
<sequence length="164" mass="18017">MATGDGTNSYATNSRLQVPEDLSSGTHLSEGNINIGKTTPSEVGSVQREKLCSFNLPFYAPSVNEVKAIINQMEMFSIECIKLFESNWDPHDDSNAEVVLDCDRSADSIAMCIRAVIGPLIADHFGESILDELFLEYASVVAKHLRKGIARYSVIVVSLKKIIH</sequence>
<protein>
    <submittedName>
        <fullName evidence="5">Uncharacterized protein</fullName>
    </submittedName>
</protein>
<dbReference type="Gene3D" id="1.10.1200.270">
    <property type="entry name" value="Methyltransferase, alpha-helical capping domain"/>
    <property type="match status" value="1"/>
</dbReference>
<evidence type="ECO:0000256" key="1">
    <source>
        <dbReference type="ARBA" id="ARBA00008908"/>
    </source>
</evidence>